<protein>
    <submittedName>
        <fullName evidence="1">Pentatricopeptide repeat-containing protein 2, mitochondrial</fullName>
    </submittedName>
</protein>
<keyword evidence="2" id="KW-1185">Reference proteome</keyword>
<accession>A0A9Q0N418</accession>
<dbReference type="Gene3D" id="1.25.40.10">
    <property type="entry name" value="Tetratricopeptide repeat domain"/>
    <property type="match status" value="1"/>
</dbReference>
<dbReference type="AlphaFoldDB" id="A0A9Q0N418"/>
<organism evidence="1 2">
    <name type="scientific">Pseudolycoriella hygida</name>
    <dbReference type="NCBI Taxonomy" id="35572"/>
    <lineage>
        <taxon>Eukaryota</taxon>
        <taxon>Metazoa</taxon>
        <taxon>Ecdysozoa</taxon>
        <taxon>Arthropoda</taxon>
        <taxon>Hexapoda</taxon>
        <taxon>Insecta</taxon>
        <taxon>Pterygota</taxon>
        <taxon>Neoptera</taxon>
        <taxon>Endopterygota</taxon>
        <taxon>Diptera</taxon>
        <taxon>Nematocera</taxon>
        <taxon>Sciaroidea</taxon>
        <taxon>Sciaridae</taxon>
        <taxon>Pseudolycoriella</taxon>
    </lineage>
</organism>
<gene>
    <name evidence="1" type="primary">PTCD2</name>
    <name evidence="1" type="ORF">Bhyg_08118</name>
</gene>
<dbReference type="OrthoDB" id="6073372at2759"/>
<evidence type="ECO:0000313" key="2">
    <source>
        <dbReference type="Proteomes" id="UP001151699"/>
    </source>
</evidence>
<name>A0A9Q0N418_9DIPT</name>
<dbReference type="GO" id="GO:0005739">
    <property type="term" value="C:mitochondrion"/>
    <property type="evidence" value="ECO:0007669"/>
    <property type="project" value="InterPro"/>
</dbReference>
<dbReference type="InterPro" id="IPR034629">
    <property type="entry name" value="PTCD2"/>
</dbReference>
<dbReference type="InterPro" id="IPR011990">
    <property type="entry name" value="TPR-like_helical_dom_sf"/>
</dbReference>
<dbReference type="PANTHER" id="PTHR14700:SF0">
    <property type="entry name" value="PENTATRICOPEPTIDE REPEAT-CONTAINING PROTEIN 2, MITOCHONDRIAL"/>
    <property type="match status" value="1"/>
</dbReference>
<comment type="caution">
    <text evidence="1">The sequence shown here is derived from an EMBL/GenBank/DDBJ whole genome shotgun (WGS) entry which is preliminary data.</text>
</comment>
<sequence>MCTFQFGTHNIKSPYRSLYSLQTLGIDGYMEGREKTQQYFSRDAENFRQKMNSFIENEETSMIFTEDLKNMIHLAEPNDKDLQLVESMLRKFNKQSKEIRFGNFIFGPVVMRFFHHVNNPDLALKLFKDPQFDGFFDQLMTYQILVDMLYEAGRYNDVIEVFGIIRSRQIQGGIFPRHVVTLVFAACYKENTPESFKFMKQLWADLRLVGHTPMRRAVTFAAALALKQNAPDVAMEIVVTAKQQHYVTVRNIKVLAYTILGRVNDVMPILKAVLQFNDSVTQEKHTFCKDVIDKVKETMGKCGDKELQQNFNKIEKYLRENGLISENLFKDPQFDGFFDQLMTYQILVDMLYEAGRYNDVIEVFGIIRSRQIQGGIFPRHVVTLVFAACYKENTPESFKFMKQLWADLRLVGHTPMRRAVTFAAALALKQNAPDVAMEIVVTAKQQHYVTVRNIKVLAYTILGRVNDVMPILKAVLQFNDSVTQEKHTFCKDVIDKVKETMGKCGDKELQQNFNKIEKYLRENGLISENTLENLLTAPIDSFLGSQKEVGKDKRVLAASYNTNNKSGGYSNMRYGKSHFANRAGYERPGLEDLQ</sequence>
<reference evidence="1" key="1">
    <citation type="submission" date="2022-07" db="EMBL/GenBank/DDBJ databases">
        <authorList>
            <person name="Trinca V."/>
            <person name="Uliana J.V.C."/>
            <person name="Torres T.T."/>
            <person name="Ward R.J."/>
            <person name="Monesi N."/>
        </authorList>
    </citation>
    <scope>NUCLEOTIDE SEQUENCE</scope>
    <source>
        <strain evidence="1">HSMRA1968</strain>
        <tissue evidence="1">Whole embryos</tissue>
    </source>
</reference>
<proteinExistence type="predicted"/>
<dbReference type="PANTHER" id="PTHR14700">
    <property type="entry name" value="PENTATRICOPEPTIDE REPEAT-CONTAINING PROTEIN 2, MITOCHONDRIAL"/>
    <property type="match status" value="1"/>
</dbReference>
<dbReference type="GO" id="GO:0003723">
    <property type="term" value="F:RNA binding"/>
    <property type="evidence" value="ECO:0007669"/>
    <property type="project" value="TreeGrafter"/>
</dbReference>
<dbReference type="GO" id="GO:0007005">
    <property type="term" value="P:mitochondrion organization"/>
    <property type="evidence" value="ECO:0007669"/>
    <property type="project" value="TreeGrafter"/>
</dbReference>
<evidence type="ECO:0000313" key="1">
    <source>
        <dbReference type="EMBL" id="KAJ6643162.1"/>
    </source>
</evidence>
<dbReference type="GO" id="GO:0050684">
    <property type="term" value="P:regulation of mRNA processing"/>
    <property type="evidence" value="ECO:0007669"/>
    <property type="project" value="InterPro"/>
</dbReference>
<dbReference type="EMBL" id="WJQU01000002">
    <property type="protein sequence ID" value="KAJ6643162.1"/>
    <property type="molecule type" value="Genomic_DNA"/>
</dbReference>
<dbReference type="Proteomes" id="UP001151699">
    <property type="component" value="Chromosome B"/>
</dbReference>